<evidence type="ECO:0000259" key="17">
    <source>
        <dbReference type="Pfam" id="PF21014"/>
    </source>
</evidence>
<accession>A0AA85FLV8</accession>
<dbReference type="InterPro" id="IPR013099">
    <property type="entry name" value="K_chnl_dom"/>
</dbReference>
<keyword evidence="8 14" id="KW-1133">Transmembrane helix</keyword>
<evidence type="ECO:0000256" key="1">
    <source>
        <dbReference type="ARBA" id="ARBA00004141"/>
    </source>
</evidence>
<comment type="catalytic activity">
    <reaction evidence="12">
        <text>K(+)(in) = K(+)(out)</text>
        <dbReference type="Rhea" id="RHEA:29463"/>
        <dbReference type="ChEBI" id="CHEBI:29103"/>
    </reaction>
</comment>
<dbReference type="InterPro" id="IPR003148">
    <property type="entry name" value="RCK_N"/>
</dbReference>
<evidence type="ECO:0000256" key="7">
    <source>
        <dbReference type="ARBA" id="ARBA00022958"/>
    </source>
</evidence>
<reference evidence="19" key="1">
    <citation type="submission" date="2022-06" db="EMBL/GenBank/DDBJ databases">
        <authorList>
            <person name="Berger JAMES D."/>
            <person name="Berger JAMES D."/>
        </authorList>
    </citation>
    <scope>NUCLEOTIDE SEQUENCE [LARGE SCALE GENOMIC DNA]</scope>
</reference>
<keyword evidence="5" id="KW-0631">Potassium channel</keyword>
<keyword evidence="10 14" id="KW-0472">Membrane</keyword>
<proteinExistence type="predicted"/>
<evidence type="ECO:0000256" key="8">
    <source>
        <dbReference type="ARBA" id="ARBA00022989"/>
    </source>
</evidence>
<evidence type="ECO:0000256" key="3">
    <source>
        <dbReference type="ARBA" id="ARBA00022538"/>
    </source>
</evidence>
<evidence type="ECO:0008006" key="21">
    <source>
        <dbReference type="Google" id="ProtNLM"/>
    </source>
</evidence>
<dbReference type="Pfam" id="PF03493">
    <property type="entry name" value="BK_channel_a"/>
    <property type="match status" value="1"/>
</dbReference>
<keyword evidence="4 14" id="KW-0812">Transmembrane</keyword>
<dbReference type="Pfam" id="PF07885">
    <property type="entry name" value="Ion_trans_2"/>
    <property type="match status" value="1"/>
</dbReference>
<keyword evidence="6" id="KW-0851">Voltage-gated channel</keyword>
<protein>
    <recommendedName>
        <fullName evidence="21">Calcium-activated potassium channel BK alpha subunit domain-containing protein</fullName>
    </recommendedName>
</protein>
<keyword evidence="3" id="KW-0633">Potassium transport</keyword>
<feature type="domain" description="RCK N-terminal" evidence="18">
    <location>
        <begin position="937"/>
        <end position="1056"/>
    </location>
</feature>
<evidence type="ECO:0000256" key="14">
    <source>
        <dbReference type="SAM" id="Phobius"/>
    </source>
</evidence>
<evidence type="ECO:0000256" key="13">
    <source>
        <dbReference type="SAM" id="MobiDB-lite"/>
    </source>
</evidence>
<evidence type="ECO:0000256" key="5">
    <source>
        <dbReference type="ARBA" id="ARBA00022826"/>
    </source>
</evidence>
<keyword evidence="2" id="KW-0813">Transport</keyword>
<dbReference type="Pfam" id="PF21014">
    <property type="entry name" value="Slowpoke_C"/>
    <property type="match status" value="1"/>
</dbReference>
<evidence type="ECO:0000256" key="6">
    <source>
        <dbReference type="ARBA" id="ARBA00022882"/>
    </source>
</evidence>
<feature type="compositionally biased region" description="Polar residues" evidence="13">
    <location>
        <begin position="176"/>
        <end position="197"/>
    </location>
</feature>
<feature type="transmembrane region" description="Helical" evidence="14">
    <location>
        <begin position="343"/>
        <end position="360"/>
    </location>
</feature>
<keyword evidence="7" id="KW-0630">Potassium</keyword>
<feature type="domain" description="Calcium-activated potassium channel BK alpha subunit" evidence="15">
    <location>
        <begin position="650"/>
        <end position="739"/>
    </location>
</feature>
<reference evidence="20" key="2">
    <citation type="submission" date="2023-11" db="UniProtKB">
        <authorList>
            <consortium name="WormBaseParasite"/>
        </authorList>
    </citation>
    <scope>IDENTIFICATION</scope>
</reference>
<comment type="subcellular location">
    <subcellularLocation>
        <location evidence="1">Membrane</location>
        <topology evidence="1">Multi-pass membrane protein</topology>
    </subcellularLocation>
</comment>
<dbReference type="GO" id="GO:0034702">
    <property type="term" value="C:monoatomic ion channel complex"/>
    <property type="evidence" value="ECO:0007669"/>
    <property type="project" value="UniProtKB-KW"/>
</dbReference>
<feature type="transmembrane region" description="Helical" evidence="14">
    <location>
        <begin position="372"/>
        <end position="392"/>
    </location>
</feature>
<dbReference type="InterPro" id="IPR048735">
    <property type="entry name" value="Slowpoke-like_C"/>
</dbReference>
<dbReference type="PANTHER" id="PTHR10027:SF33">
    <property type="entry name" value="CALCIUM-ACTIVATED POTASSIUM CHANNEL SUBUNIT ALPHA-1-RELATED"/>
    <property type="match status" value="1"/>
</dbReference>
<evidence type="ECO:0000259" key="15">
    <source>
        <dbReference type="Pfam" id="PF03493"/>
    </source>
</evidence>
<feature type="domain" description="Ca2+-activated K+ channel Slowpoke-like C-terminal" evidence="17">
    <location>
        <begin position="1123"/>
        <end position="1236"/>
    </location>
</feature>
<dbReference type="Gene3D" id="1.10.287.70">
    <property type="match status" value="1"/>
</dbReference>
<evidence type="ECO:0000256" key="2">
    <source>
        <dbReference type="ARBA" id="ARBA00022448"/>
    </source>
</evidence>
<feature type="transmembrane region" description="Helical" evidence="14">
    <location>
        <begin position="314"/>
        <end position="331"/>
    </location>
</feature>
<dbReference type="InterPro" id="IPR047871">
    <property type="entry name" value="K_chnl_Slo-like"/>
</dbReference>
<evidence type="ECO:0000256" key="4">
    <source>
        <dbReference type="ARBA" id="ARBA00022692"/>
    </source>
</evidence>
<feature type="domain" description="Potassium channel" evidence="16">
    <location>
        <begin position="408"/>
        <end position="487"/>
    </location>
</feature>
<dbReference type="WBParaSite" id="SRDH1_5250.5">
    <property type="protein sequence ID" value="SRDH1_5250.5"/>
    <property type="gene ID" value="SRDH1_5250"/>
</dbReference>
<dbReference type="Pfam" id="PF22614">
    <property type="entry name" value="Slo-like_RCK"/>
    <property type="match status" value="2"/>
</dbReference>
<feature type="transmembrane region" description="Helical" evidence="14">
    <location>
        <begin position="12"/>
        <end position="34"/>
    </location>
</feature>
<evidence type="ECO:0000313" key="20">
    <source>
        <dbReference type="WBParaSite" id="SRDH1_5250.5"/>
    </source>
</evidence>
<feature type="transmembrane region" description="Helical" evidence="14">
    <location>
        <begin position="437"/>
        <end position="456"/>
    </location>
</feature>
<evidence type="ECO:0000259" key="16">
    <source>
        <dbReference type="Pfam" id="PF07885"/>
    </source>
</evidence>
<dbReference type="GO" id="GO:0060072">
    <property type="term" value="F:large conductance calcium-activated potassium channel activity"/>
    <property type="evidence" value="ECO:0007669"/>
    <property type="project" value="TreeGrafter"/>
</dbReference>
<evidence type="ECO:0000256" key="10">
    <source>
        <dbReference type="ARBA" id="ARBA00023136"/>
    </source>
</evidence>
<dbReference type="AlphaFoldDB" id="A0AA85FLV8"/>
<sequence>MPCIRDPFPWWLPLALSCSIVLITIFIGIFRWLYKIYSRHKRLKIRSSRQFIQYKQLSPLSIDNQRTLSLQSTNDDLTDDYPGLFADHKDDQEFDEFTESEENIDSMHKNCSPSRYLISCNKKLRRIKTINSKKPDISTLPIIKINDIHLPHHHHHHQQQQQEEQEQQPHKPLLHKSNSVNSSKTPLSDLQSSPSCLETQSDTTYINDFFTVKPTNNHILLSENSTPSYWEESNRCNWFVNWFKYTRLGMSARQQLNMKLYCERFTTVSYPAGKIMLTIYIVLSTVSWLFYVVENRNNPPVSIRGICHTLRSKILSWINFGINLFCLGYYILKLCAATDRVRFVLSFSSLIDIISIPPALCSVFETHRHIDLNFLRSMCFLYYVDTLTYLGVITSNQGIQSARIVFTLFTIWMVGSGIMHVIEHLGDFWLNENHRGTWSYFESCYFLLVTLSTVGYGDYVTHSTLGRLFICIFIPVAMGVSASFVPELFRNFNNNYTNSSDRYEPISGERHVIVCGNFDNESIRAFIKGFLYGCQAKGRMRINMVLLRPIPLDYALKAILSPYHAWVRYFLGTPNNPHDLARTKLKEARAAFILATPNTKFRDDEDSANIMQAIAIKARKKNLRVILQLHYFRNKCLMNNFPRWTYLANDMVVCMEELKLGLMAYNCLAPGFSTLIVNLLNAHGSKPRIFEYERWRIEYEYGFRMQLHDVGISHEFSNLFIRDLAIFVYEKWNLILLAVRINGLEKSSILINPIEVNCPVNNNSMRAIVISSDYSSALNLQYYCVTCEGHLIGQPCRCSRPVLEKRRKITIARDLALYEQIGKARENAVKAETWSYDTRSTHFFRHSFTATSPNLLHDTRNLLFDQPRGRSETRKMDINSRNLGLPNNIPARCMNYSPIRTPSHSSQVDRTGSFHWVPDIPLTRATLSPNQAASLNFSRHFLVCVAGKSTNGPLNLENFIMPLRFHWQRVRDIVILGDSHLIGPLEWVKLKNLPRIFIVDGDPCSFNDLHSVHLCQCNACVVLGYSAEEPHSQCVDPSLQDRVTLLCAMNIRSLLQKEQHLVHLTTELHYEKNAYLFSSGDIHENDYKLPVWFSEPFARGIIFSNTLLYSCLSSFFYNDNIFRFLRVLISGQSTDELEASFSVGAGLQQQATPQSARMAGVKVSLRGFRHAPFKFLTRISLRKPLTFKDVYIRCITCWQILCLGLYRWQENGFRYVIANPMPDTQIYENDMFYCFMPIDQDDSNKNWKFSEIIQPQNEIHLQVQQQK</sequence>
<keyword evidence="9" id="KW-0406">Ion transport</keyword>
<dbReference type="Gene3D" id="3.40.50.720">
    <property type="entry name" value="NAD(P)-binding Rossmann-like Domain"/>
    <property type="match status" value="2"/>
</dbReference>
<dbReference type="SUPFAM" id="SSF81324">
    <property type="entry name" value="Voltage-gated potassium channels"/>
    <property type="match status" value="1"/>
</dbReference>
<evidence type="ECO:0000313" key="19">
    <source>
        <dbReference type="Proteomes" id="UP000050792"/>
    </source>
</evidence>
<feature type="region of interest" description="Disordered" evidence="13">
    <location>
        <begin position="152"/>
        <end position="197"/>
    </location>
</feature>
<evidence type="ECO:0000256" key="11">
    <source>
        <dbReference type="ARBA" id="ARBA00023303"/>
    </source>
</evidence>
<dbReference type="PANTHER" id="PTHR10027">
    <property type="entry name" value="CALCIUM-ACTIVATED POTASSIUM CHANNEL ALPHA CHAIN"/>
    <property type="match status" value="1"/>
</dbReference>
<evidence type="ECO:0000256" key="12">
    <source>
        <dbReference type="ARBA" id="ARBA00034430"/>
    </source>
</evidence>
<organism evidence="19 20">
    <name type="scientific">Schistosoma rodhaini</name>
    <dbReference type="NCBI Taxonomy" id="6188"/>
    <lineage>
        <taxon>Eukaryota</taxon>
        <taxon>Metazoa</taxon>
        <taxon>Spiralia</taxon>
        <taxon>Lophotrochozoa</taxon>
        <taxon>Platyhelminthes</taxon>
        <taxon>Trematoda</taxon>
        <taxon>Digenea</taxon>
        <taxon>Strigeidida</taxon>
        <taxon>Schistosomatoidea</taxon>
        <taxon>Schistosomatidae</taxon>
        <taxon>Schistosoma</taxon>
    </lineage>
</organism>
<feature type="domain" description="RCK N-terminal" evidence="18">
    <location>
        <begin position="509"/>
        <end position="626"/>
    </location>
</feature>
<evidence type="ECO:0000256" key="9">
    <source>
        <dbReference type="ARBA" id="ARBA00023065"/>
    </source>
</evidence>
<feature type="transmembrane region" description="Helical" evidence="14">
    <location>
        <begin position="468"/>
        <end position="489"/>
    </location>
</feature>
<dbReference type="Proteomes" id="UP000050792">
    <property type="component" value="Unassembled WGS sequence"/>
</dbReference>
<feature type="transmembrane region" description="Helical" evidence="14">
    <location>
        <begin position="275"/>
        <end position="294"/>
    </location>
</feature>
<keyword evidence="19" id="KW-1185">Reference proteome</keyword>
<evidence type="ECO:0000259" key="18">
    <source>
        <dbReference type="Pfam" id="PF22614"/>
    </source>
</evidence>
<dbReference type="PROSITE" id="PS51257">
    <property type="entry name" value="PROKAR_LIPOPROTEIN"/>
    <property type="match status" value="1"/>
</dbReference>
<dbReference type="InterPro" id="IPR003929">
    <property type="entry name" value="K_chnl_BK_asu"/>
</dbReference>
<name>A0AA85FLV8_9TREM</name>
<feature type="transmembrane region" description="Helical" evidence="14">
    <location>
        <begin position="404"/>
        <end position="422"/>
    </location>
</feature>
<keyword evidence="11" id="KW-0407">Ion channel</keyword>